<feature type="region of interest" description="Disordered" evidence="2">
    <location>
        <begin position="291"/>
        <end position="432"/>
    </location>
</feature>
<evidence type="ECO:0000256" key="2">
    <source>
        <dbReference type="SAM" id="MobiDB-lite"/>
    </source>
</evidence>
<proteinExistence type="predicted"/>
<feature type="compositionally biased region" description="Pro residues" evidence="2">
    <location>
        <begin position="291"/>
        <end position="303"/>
    </location>
</feature>
<evidence type="ECO:0000256" key="3">
    <source>
        <dbReference type="SAM" id="Phobius"/>
    </source>
</evidence>
<gene>
    <name evidence="4" type="ORF">METZ01_LOCUS59138</name>
</gene>
<keyword evidence="3" id="KW-0472">Membrane</keyword>
<feature type="compositionally biased region" description="Low complexity" evidence="2">
    <location>
        <begin position="354"/>
        <end position="366"/>
    </location>
</feature>
<sequence>VLRSKRPARAEIRKMELSLILQEGAAPELIENIRQLTMAASKFDRSRGDKLTIMTASFKERRDKRSAEQIMLKNIAEKIDILEQKRIAENTDWRTDIENYRTDEEKRREEDKKFFQDQLTQMEEQAKLQAYEQEKKDMMLRDSMKMANLNNEISALRDMLTVSKSEDSTKKEDRQSKLDSSRFAVLDNELQGLRQVLLRSMLQDSVEAQKLAQVEIEKELSAREQEKAKRDSLLAEKIAALDAVQGDLDALQVEMESGLDSSTWIMIILGALSALMLIALVFVLLKNKSGPPMPPYMYGPPPRPRPRRKPPVKKKKVVAKKKVESKKDDKKETPITEKPVEKTAEETKTPPPATATAEEPSEASVPVEDDPNVVRSEIDDIRKSVVSMSVGQPDRTTTIVKEWLEQPAPAPPESEAAAESGGDGGGEESGEE</sequence>
<accession>A0A381SSA1</accession>
<feature type="coiled-coil region" evidence="1">
    <location>
        <begin position="105"/>
        <end position="166"/>
    </location>
</feature>
<feature type="non-terminal residue" evidence="4">
    <location>
        <position position="1"/>
    </location>
</feature>
<protein>
    <recommendedName>
        <fullName evidence="5">Flagellar M-ring C-terminal domain-containing protein</fullName>
    </recommendedName>
</protein>
<name>A0A381SSA1_9ZZZZ</name>
<dbReference type="AlphaFoldDB" id="A0A381SSA1"/>
<reference evidence="4" key="1">
    <citation type="submission" date="2018-05" db="EMBL/GenBank/DDBJ databases">
        <authorList>
            <person name="Lanie J.A."/>
            <person name="Ng W.-L."/>
            <person name="Kazmierczak K.M."/>
            <person name="Andrzejewski T.M."/>
            <person name="Davidsen T.M."/>
            <person name="Wayne K.J."/>
            <person name="Tettelin H."/>
            <person name="Glass J.I."/>
            <person name="Rusch D."/>
            <person name="Podicherti R."/>
            <person name="Tsui H.-C.T."/>
            <person name="Winkler M.E."/>
        </authorList>
    </citation>
    <scope>NUCLEOTIDE SEQUENCE</scope>
</reference>
<evidence type="ECO:0008006" key="5">
    <source>
        <dbReference type="Google" id="ProtNLM"/>
    </source>
</evidence>
<keyword evidence="1" id="KW-0175">Coiled coil</keyword>
<feature type="compositionally biased region" description="Basic and acidic residues" evidence="2">
    <location>
        <begin position="321"/>
        <end position="348"/>
    </location>
</feature>
<organism evidence="4">
    <name type="scientific">marine metagenome</name>
    <dbReference type="NCBI Taxonomy" id="408172"/>
    <lineage>
        <taxon>unclassified sequences</taxon>
        <taxon>metagenomes</taxon>
        <taxon>ecological metagenomes</taxon>
    </lineage>
</organism>
<evidence type="ECO:0000256" key="1">
    <source>
        <dbReference type="SAM" id="Coils"/>
    </source>
</evidence>
<feature type="compositionally biased region" description="Polar residues" evidence="2">
    <location>
        <begin position="386"/>
        <end position="399"/>
    </location>
</feature>
<evidence type="ECO:0000313" key="4">
    <source>
        <dbReference type="EMBL" id="SVA06284.1"/>
    </source>
</evidence>
<dbReference type="EMBL" id="UINC01003433">
    <property type="protein sequence ID" value="SVA06284.1"/>
    <property type="molecule type" value="Genomic_DNA"/>
</dbReference>
<feature type="transmembrane region" description="Helical" evidence="3">
    <location>
        <begin position="264"/>
        <end position="285"/>
    </location>
</feature>
<keyword evidence="3" id="KW-1133">Transmembrane helix</keyword>
<feature type="compositionally biased region" description="Basic residues" evidence="2">
    <location>
        <begin position="304"/>
        <end position="320"/>
    </location>
</feature>
<keyword evidence="3" id="KW-0812">Transmembrane</keyword>